<dbReference type="InterPro" id="IPR038896">
    <property type="entry name" value="RNF170"/>
</dbReference>
<name>A0AAD9WI67_EUCGR</name>
<dbReference type="InterPro" id="IPR013083">
    <property type="entry name" value="Znf_RING/FYVE/PHD"/>
</dbReference>
<sequence length="130" mass="14586">MEGPPENDLCSICHGVFTVPCQANCSHWFCGDCIMLVWDHGSALQPCKCPLCRRNITLLIPTEASLQLRQDSSVSEILRKVETYNRTFGGRSDGLIQVIASVYVPFQYCICIRLVAPFLGVRMAPFWCNN</sequence>
<evidence type="ECO:0000313" key="7">
    <source>
        <dbReference type="Proteomes" id="UP000030711"/>
    </source>
</evidence>
<evidence type="ECO:0000256" key="1">
    <source>
        <dbReference type="ARBA" id="ARBA00022723"/>
    </source>
</evidence>
<dbReference type="SUPFAM" id="SSF57850">
    <property type="entry name" value="RING/U-box"/>
    <property type="match status" value="1"/>
</dbReference>
<dbReference type="PROSITE" id="PS00518">
    <property type="entry name" value="ZF_RING_1"/>
    <property type="match status" value="1"/>
</dbReference>
<dbReference type="AlphaFoldDB" id="A0AAD9WI67"/>
<dbReference type="PANTHER" id="PTHR22894:SF5">
    <property type="entry name" value="RING-TYPE DOMAIN-CONTAINING PROTEIN"/>
    <property type="match status" value="1"/>
</dbReference>
<dbReference type="PROSITE" id="PS50089">
    <property type="entry name" value="ZF_RING_2"/>
    <property type="match status" value="1"/>
</dbReference>
<evidence type="ECO:0000313" key="6">
    <source>
        <dbReference type="EMBL" id="KAK2630948.1"/>
    </source>
</evidence>
<gene>
    <name evidence="6" type="ORF">EUGRSUZ_L03665</name>
</gene>
<dbReference type="Proteomes" id="UP000030711">
    <property type="component" value="Unassembled WGS sequence"/>
</dbReference>
<reference evidence="6 7" key="1">
    <citation type="journal article" date="2014" name="Nature">
        <title>The genome of Eucalyptus grandis.</title>
        <authorList>
            <person name="Myburg A.A."/>
            <person name="Grattapaglia D."/>
            <person name="Tuskan G.A."/>
            <person name="Hellsten U."/>
            <person name="Hayes R.D."/>
            <person name="Grimwood J."/>
            <person name="Jenkins J."/>
            <person name="Lindquist E."/>
            <person name="Tice H."/>
            <person name="Bauer D."/>
            <person name="Goodstein D.M."/>
            <person name="Dubchak I."/>
            <person name="Poliakov A."/>
            <person name="Mizrachi E."/>
            <person name="Kullan A.R."/>
            <person name="Hussey S.G."/>
            <person name="Pinard D."/>
            <person name="van der Merwe K."/>
            <person name="Singh P."/>
            <person name="van Jaarsveld I."/>
            <person name="Silva-Junior O.B."/>
            <person name="Togawa R.C."/>
            <person name="Pappas M.R."/>
            <person name="Faria D.A."/>
            <person name="Sansaloni C.P."/>
            <person name="Petroli C.D."/>
            <person name="Yang X."/>
            <person name="Ranjan P."/>
            <person name="Tschaplinski T.J."/>
            <person name="Ye C.Y."/>
            <person name="Li T."/>
            <person name="Sterck L."/>
            <person name="Vanneste K."/>
            <person name="Murat F."/>
            <person name="Soler M."/>
            <person name="Clemente H.S."/>
            <person name="Saidi N."/>
            <person name="Cassan-Wang H."/>
            <person name="Dunand C."/>
            <person name="Hefer C.A."/>
            <person name="Bornberg-Bauer E."/>
            <person name="Kersting A.R."/>
            <person name="Vining K."/>
            <person name="Amarasinghe V."/>
            <person name="Ranik M."/>
            <person name="Naithani S."/>
            <person name="Elser J."/>
            <person name="Boyd A.E."/>
            <person name="Liston A."/>
            <person name="Spatafora J.W."/>
            <person name="Dharmwardhana P."/>
            <person name="Raja R."/>
            <person name="Sullivan C."/>
            <person name="Romanel E."/>
            <person name="Alves-Ferreira M."/>
            <person name="Kulheim C."/>
            <person name="Foley W."/>
            <person name="Carocha V."/>
            <person name="Paiva J."/>
            <person name="Kudrna D."/>
            <person name="Brommonschenkel S.H."/>
            <person name="Pasquali G."/>
            <person name="Byrne M."/>
            <person name="Rigault P."/>
            <person name="Tibbits J."/>
            <person name="Spokevicius A."/>
            <person name="Jones R.C."/>
            <person name="Steane D.A."/>
            <person name="Vaillancourt R.E."/>
            <person name="Potts B.M."/>
            <person name="Joubert F."/>
            <person name="Barry K."/>
            <person name="Pappas G.J."/>
            <person name="Strauss S.H."/>
            <person name="Jaiswal P."/>
            <person name="Grima-Pettenati J."/>
            <person name="Salse J."/>
            <person name="Van de Peer Y."/>
            <person name="Rokhsar D.S."/>
            <person name="Schmutz J."/>
        </authorList>
    </citation>
    <scope>NUCLEOTIDE SEQUENCE [LARGE SCALE GENOMIC DNA]</scope>
    <source>
        <strain evidence="7">cv. BRASUZ1</strain>
        <tissue evidence="6">Leaf extractions</tissue>
    </source>
</reference>
<protein>
    <recommendedName>
        <fullName evidence="5">RING-type domain-containing protein</fullName>
    </recommendedName>
</protein>
<dbReference type="Pfam" id="PF13445">
    <property type="entry name" value="zf-RING_UBOX"/>
    <property type="match status" value="1"/>
</dbReference>
<keyword evidence="1" id="KW-0479">Metal-binding</keyword>
<dbReference type="PANTHER" id="PTHR22894">
    <property type="entry name" value="RING-TYPE DOMAIN-CONTAINING PROTEIN"/>
    <property type="match status" value="1"/>
</dbReference>
<dbReference type="InterPro" id="IPR027370">
    <property type="entry name" value="Znf-RING_euk"/>
</dbReference>
<keyword evidence="3" id="KW-0862">Zinc</keyword>
<feature type="domain" description="RING-type" evidence="5">
    <location>
        <begin position="10"/>
        <end position="53"/>
    </location>
</feature>
<evidence type="ECO:0000256" key="2">
    <source>
        <dbReference type="ARBA" id="ARBA00022771"/>
    </source>
</evidence>
<evidence type="ECO:0000256" key="3">
    <source>
        <dbReference type="ARBA" id="ARBA00022833"/>
    </source>
</evidence>
<evidence type="ECO:0000256" key="4">
    <source>
        <dbReference type="PROSITE-ProRule" id="PRU00175"/>
    </source>
</evidence>
<keyword evidence="7" id="KW-1185">Reference proteome</keyword>
<dbReference type="GO" id="GO:0008270">
    <property type="term" value="F:zinc ion binding"/>
    <property type="evidence" value="ECO:0007669"/>
    <property type="project" value="UniProtKB-KW"/>
</dbReference>
<proteinExistence type="predicted"/>
<dbReference type="InterPro" id="IPR001841">
    <property type="entry name" value="Znf_RING"/>
</dbReference>
<dbReference type="SMART" id="SM00184">
    <property type="entry name" value="RING"/>
    <property type="match status" value="1"/>
</dbReference>
<dbReference type="InterPro" id="IPR017907">
    <property type="entry name" value="Znf_RING_CS"/>
</dbReference>
<dbReference type="Gene3D" id="3.30.40.10">
    <property type="entry name" value="Zinc/RING finger domain, C3HC4 (zinc finger)"/>
    <property type="match status" value="1"/>
</dbReference>
<organism evidence="6 7">
    <name type="scientific">Eucalyptus grandis</name>
    <name type="common">Flooded gum</name>
    <dbReference type="NCBI Taxonomy" id="71139"/>
    <lineage>
        <taxon>Eukaryota</taxon>
        <taxon>Viridiplantae</taxon>
        <taxon>Streptophyta</taxon>
        <taxon>Embryophyta</taxon>
        <taxon>Tracheophyta</taxon>
        <taxon>Spermatophyta</taxon>
        <taxon>Magnoliopsida</taxon>
        <taxon>eudicotyledons</taxon>
        <taxon>Gunneridae</taxon>
        <taxon>Pentapetalae</taxon>
        <taxon>rosids</taxon>
        <taxon>malvids</taxon>
        <taxon>Myrtales</taxon>
        <taxon>Myrtaceae</taxon>
        <taxon>Myrtoideae</taxon>
        <taxon>Eucalypteae</taxon>
        <taxon>Eucalyptus</taxon>
    </lineage>
</organism>
<evidence type="ECO:0000259" key="5">
    <source>
        <dbReference type="PROSITE" id="PS50089"/>
    </source>
</evidence>
<keyword evidence="2 4" id="KW-0863">Zinc-finger</keyword>
<accession>A0AAD9WI67</accession>
<dbReference type="EMBL" id="MU852337">
    <property type="protein sequence ID" value="KAK2630948.1"/>
    <property type="molecule type" value="Genomic_DNA"/>
</dbReference>
<comment type="caution">
    <text evidence="6">The sequence shown here is derived from an EMBL/GenBank/DDBJ whole genome shotgun (WGS) entry which is preliminary data.</text>
</comment>
<dbReference type="GO" id="GO:0061630">
    <property type="term" value="F:ubiquitin protein ligase activity"/>
    <property type="evidence" value="ECO:0007669"/>
    <property type="project" value="InterPro"/>
</dbReference>